<dbReference type="InterPro" id="IPR050267">
    <property type="entry name" value="Anti-sigma-factor_SerPK"/>
</dbReference>
<sequence length="149" mass="15808">MHATTPPQAPVTVRVFSQRFSATRRGARLARLLALHQLDAWGVPYGARASDEAGAVVAELASNAVLHGRVPGRDFELRLVLDGTAKTLRAEVTDTRGEERPPAAPERAGDEDEGGRGLLIVAALSARWGVTEGPAPLKTVWAELDGVTP</sequence>
<dbReference type="PANTHER" id="PTHR35526">
    <property type="entry name" value="ANTI-SIGMA-F FACTOR RSBW-RELATED"/>
    <property type="match status" value="1"/>
</dbReference>
<reference evidence="4 5" key="1">
    <citation type="journal article" date="2019" name="Int. J. Syst. Evol. Microbiol.">
        <title>The Global Catalogue of Microorganisms (GCM) 10K type strain sequencing project: providing services to taxonomists for standard genome sequencing and annotation.</title>
        <authorList>
            <consortium name="The Broad Institute Genomics Platform"/>
            <consortium name="The Broad Institute Genome Sequencing Center for Infectious Disease"/>
            <person name="Wu L."/>
            <person name="Ma J."/>
        </authorList>
    </citation>
    <scope>NUCLEOTIDE SEQUENCE [LARGE SCALE GENOMIC DNA]</scope>
    <source>
        <strain evidence="4 5">JCM 15478</strain>
    </source>
</reference>
<dbReference type="Pfam" id="PF13581">
    <property type="entry name" value="HATPase_c_2"/>
    <property type="match status" value="1"/>
</dbReference>
<proteinExistence type="predicted"/>
<feature type="domain" description="Histidine kinase/HSP90-like ATPase" evidence="3">
    <location>
        <begin position="27"/>
        <end position="130"/>
    </location>
</feature>
<dbReference type="EMBL" id="BAAAPE010000008">
    <property type="protein sequence ID" value="GAA2077704.1"/>
    <property type="molecule type" value="Genomic_DNA"/>
</dbReference>
<dbReference type="CDD" id="cd16936">
    <property type="entry name" value="HATPase_RsbW-like"/>
    <property type="match status" value="1"/>
</dbReference>
<dbReference type="GO" id="GO:0005524">
    <property type="term" value="F:ATP binding"/>
    <property type="evidence" value="ECO:0007669"/>
    <property type="project" value="UniProtKB-KW"/>
</dbReference>
<organism evidence="4 5">
    <name type="scientific">Streptomyces albiaxialis</name>
    <dbReference type="NCBI Taxonomy" id="329523"/>
    <lineage>
        <taxon>Bacteria</taxon>
        <taxon>Bacillati</taxon>
        <taxon>Actinomycetota</taxon>
        <taxon>Actinomycetes</taxon>
        <taxon>Kitasatosporales</taxon>
        <taxon>Streptomycetaceae</taxon>
        <taxon>Streptomyces</taxon>
    </lineage>
</organism>
<feature type="region of interest" description="Disordered" evidence="2">
    <location>
        <begin position="90"/>
        <end position="113"/>
    </location>
</feature>
<dbReference type="RefSeq" id="WP_344528877.1">
    <property type="nucleotide sequence ID" value="NZ_BAAAPE010000008.1"/>
</dbReference>
<keyword evidence="4" id="KW-0067">ATP-binding</keyword>
<dbReference type="Gene3D" id="3.30.565.10">
    <property type="entry name" value="Histidine kinase-like ATPase, C-terminal domain"/>
    <property type="match status" value="1"/>
</dbReference>
<dbReference type="InterPro" id="IPR003594">
    <property type="entry name" value="HATPase_dom"/>
</dbReference>
<evidence type="ECO:0000256" key="2">
    <source>
        <dbReference type="SAM" id="MobiDB-lite"/>
    </source>
</evidence>
<dbReference type="InterPro" id="IPR036890">
    <property type="entry name" value="HATPase_C_sf"/>
</dbReference>
<dbReference type="PANTHER" id="PTHR35526:SF3">
    <property type="entry name" value="ANTI-SIGMA-F FACTOR RSBW"/>
    <property type="match status" value="1"/>
</dbReference>
<accession>A0ABN2VYJ7</accession>
<evidence type="ECO:0000259" key="3">
    <source>
        <dbReference type="Pfam" id="PF13581"/>
    </source>
</evidence>
<evidence type="ECO:0000313" key="4">
    <source>
        <dbReference type="EMBL" id="GAA2077704.1"/>
    </source>
</evidence>
<keyword evidence="1" id="KW-0723">Serine/threonine-protein kinase</keyword>
<protein>
    <submittedName>
        <fullName evidence="4">ATP-binding protein</fullName>
    </submittedName>
</protein>
<evidence type="ECO:0000313" key="5">
    <source>
        <dbReference type="Proteomes" id="UP001500016"/>
    </source>
</evidence>
<keyword evidence="5" id="KW-1185">Reference proteome</keyword>
<keyword evidence="1" id="KW-0418">Kinase</keyword>
<feature type="compositionally biased region" description="Basic and acidic residues" evidence="2">
    <location>
        <begin position="90"/>
        <end position="101"/>
    </location>
</feature>
<dbReference type="Proteomes" id="UP001500016">
    <property type="component" value="Unassembled WGS sequence"/>
</dbReference>
<keyword evidence="1" id="KW-0808">Transferase</keyword>
<evidence type="ECO:0000256" key="1">
    <source>
        <dbReference type="ARBA" id="ARBA00022527"/>
    </source>
</evidence>
<keyword evidence="4" id="KW-0547">Nucleotide-binding</keyword>
<comment type="caution">
    <text evidence="4">The sequence shown here is derived from an EMBL/GenBank/DDBJ whole genome shotgun (WGS) entry which is preliminary data.</text>
</comment>
<name>A0ABN2VYJ7_9ACTN</name>
<gene>
    <name evidence="4" type="ORF">GCM10009801_33970</name>
</gene>